<dbReference type="PROSITE" id="PS51257">
    <property type="entry name" value="PROKAR_LIPOPROTEIN"/>
    <property type="match status" value="1"/>
</dbReference>
<dbReference type="Gene3D" id="1.25.40.10">
    <property type="entry name" value="Tetratricopeptide repeat domain"/>
    <property type="match status" value="1"/>
</dbReference>
<keyword evidence="1" id="KW-0677">Repeat</keyword>
<dbReference type="PROSITE" id="PS50005">
    <property type="entry name" value="TPR"/>
    <property type="match status" value="2"/>
</dbReference>
<dbReference type="SMART" id="SM00028">
    <property type="entry name" value="TPR"/>
    <property type="match status" value="2"/>
</dbReference>
<evidence type="ECO:0000313" key="3">
    <source>
        <dbReference type="EMBL" id="VAW84308.1"/>
    </source>
</evidence>
<dbReference type="InterPro" id="IPR011990">
    <property type="entry name" value="TPR-like_helical_dom_sf"/>
</dbReference>
<proteinExistence type="predicted"/>
<dbReference type="SUPFAM" id="SSF48452">
    <property type="entry name" value="TPR-like"/>
    <property type="match status" value="1"/>
</dbReference>
<dbReference type="PANTHER" id="PTHR44858:SF1">
    <property type="entry name" value="UDP-N-ACETYLGLUCOSAMINE--PEPTIDE N-ACETYLGLUCOSAMINYLTRANSFERASE SPINDLY-RELATED"/>
    <property type="match status" value="1"/>
</dbReference>
<sequence>MKYSTNKGLAILLALILLSGCASKPVPKAVIVQSEDSSKEEQLRLDTAGKAFSQALKELNEKEFEKARDILTSLARQYPEYAGIYANLGIAQMNLNQDEEAQESFKAALERKANFPQVYNQLGLLHRQHGRFKEAEVAYKKAIELDPEYADVHRNLGILYDLYLMDLTNALRHYIKYKELANPTEKDPVHKWIIDLTNRTNPVR</sequence>
<name>A0A3B0YTS8_9ZZZZ</name>
<organism evidence="3">
    <name type="scientific">hydrothermal vent metagenome</name>
    <dbReference type="NCBI Taxonomy" id="652676"/>
    <lineage>
        <taxon>unclassified sequences</taxon>
        <taxon>metagenomes</taxon>
        <taxon>ecological metagenomes</taxon>
    </lineage>
</organism>
<dbReference type="AlphaFoldDB" id="A0A3B0YTS8"/>
<evidence type="ECO:0000256" key="1">
    <source>
        <dbReference type="ARBA" id="ARBA00022737"/>
    </source>
</evidence>
<dbReference type="InterPro" id="IPR019734">
    <property type="entry name" value="TPR_rpt"/>
</dbReference>
<dbReference type="Pfam" id="PF13414">
    <property type="entry name" value="TPR_11"/>
    <property type="match status" value="1"/>
</dbReference>
<reference evidence="3" key="1">
    <citation type="submission" date="2018-06" db="EMBL/GenBank/DDBJ databases">
        <authorList>
            <person name="Zhirakovskaya E."/>
        </authorList>
    </citation>
    <scope>NUCLEOTIDE SEQUENCE</scope>
</reference>
<evidence type="ECO:0000256" key="2">
    <source>
        <dbReference type="ARBA" id="ARBA00022803"/>
    </source>
</evidence>
<protein>
    <submittedName>
        <fullName evidence="3">Uncharacterized protein</fullName>
    </submittedName>
</protein>
<dbReference type="Pfam" id="PF14559">
    <property type="entry name" value="TPR_19"/>
    <property type="match status" value="1"/>
</dbReference>
<accession>A0A3B0YTS8</accession>
<dbReference type="PANTHER" id="PTHR44858">
    <property type="entry name" value="TETRATRICOPEPTIDE REPEAT PROTEIN 6"/>
    <property type="match status" value="1"/>
</dbReference>
<dbReference type="EMBL" id="UOFP01000040">
    <property type="protein sequence ID" value="VAW84308.1"/>
    <property type="molecule type" value="Genomic_DNA"/>
</dbReference>
<dbReference type="InterPro" id="IPR050498">
    <property type="entry name" value="Ycf3"/>
</dbReference>
<dbReference type="PROSITE" id="PS50293">
    <property type="entry name" value="TPR_REGION"/>
    <property type="match status" value="1"/>
</dbReference>
<gene>
    <name evidence="3" type="ORF">MNBD_GAMMA18-1876</name>
</gene>
<keyword evidence="2" id="KW-0802">TPR repeat</keyword>